<sequence length="266" mass="29504">MKRIAARVLTAMMFAMAMCTMAFAGNDVVRVGVEANLKPFVYMDTDGKVKGFDVDIAQAACKDMGKRCEFVNMEWDGLIPALQVGKIDAIISSMTITDKRKKVVDFTRPYYKSPSFLIVHNTVISDAQLKGKRIGVMRGSIDAQYAAEVLAPRTGLVPVVYANQNEIFMEIINGRLDGALTPQLEAEAGFFDKVDNPLATGQFHFYGNDGQGFLDEGYYGYGIGMAVSKQKPELLAGLNKAINDIRADGRYHEINNRYFPRDIWGQ</sequence>
<dbReference type="InterPro" id="IPR001638">
    <property type="entry name" value="Solute-binding_3/MltF_N"/>
</dbReference>
<dbReference type="Gene3D" id="3.40.190.10">
    <property type="entry name" value="Periplasmic binding protein-like II"/>
    <property type="match status" value="2"/>
</dbReference>
<gene>
    <name evidence="4" type="primary">hisJ</name>
    <name evidence="4" type="ORF">Cygsa01_00083</name>
</gene>
<evidence type="ECO:0000313" key="4">
    <source>
        <dbReference type="EMBL" id="XAI71129.1"/>
    </source>
</evidence>
<protein>
    <submittedName>
        <fullName evidence="4">Histidine-binding periplasmic protein</fullName>
    </submittedName>
</protein>
<dbReference type="SMART" id="SM00062">
    <property type="entry name" value="PBPb"/>
    <property type="match status" value="1"/>
</dbReference>
<evidence type="ECO:0000256" key="2">
    <source>
        <dbReference type="ARBA" id="ARBA00022729"/>
    </source>
</evidence>
<dbReference type="PANTHER" id="PTHR35936:SF17">
    <property type="entry name" value="ARGININE-BINDING EXTRACELLULAR PROTEIN ARTP"/>
    <property type="match status" value="1"/>
</dbReference>
<comment type="subcellular location">
    <subcellularLocation>
        <location evidence="1">Cell envelope</location>
    </subcellularLocation>
</comment>
<feature type="domain" description="Solute-binding protein family 3/N-terminal" evidence="3">
    <location>
        <begin position="28"/>
        <end position="262"/>
    </location>
</feature>
<dbReference type="InterPro" id="IPR018313">
    <property type="entry name" value="SBP_3_CS"/>
</dbReference>
<dbReference type="PANTHER" id="PTHR35936">
    <property type="entry name" value="MEMBRANE-BOUND LYTIC MUREIN TRANSGLYCOSYLASE F"/>
    <property type="match status" value="1"/>
</dbReference>
<organism evidence="4">
    <name type="scientific">Pseudomonas phage Cygsa01</name>
    <dbReference type="NCBI Taxonomy" id="3138529"/>
    <lineage>
        <taxon>Viruses</taxon>
    </lineage>
</organism>
<evidence type="ECO:0000259" key="3">
    <source>
        <dbReference type="SMART" id="SM00062"/>
    </source>
</evidence>
<dbReference type="PROSITE" id="PS01039">
    <property type="entry name" value="SBP_BACTERIAL_3"/>
    <property type="match status" value="1"/>
</dbReference>
<name>A0AAU6W4R4_9VIRU</name>
<accession>A0AAU6W4R4</accession>
<dbReference type="Pfam" id="PF00497">
    <property type="entry name" value="SBP_bac_3"/>
    <property type="match status" value="1"/>
</dbReference>
<reference evidence="4" key="1">
    <citation type="journal article" date="2024" name="J. Gen. Virol.">
        <title>Novel phages of Pseudomonas syringae unveil numerous potential auxiliary metabolic genes.</title>
        <authorList>
            <person name="Feltin C."/>
            <person name="Garneau J.R."/>
            <person name="Morris C.E."/>
            <person name="Berard A."/>
            <person name="Torres-Barcelo C."/>
        </authorList>
    </citation>
    <scope>NUCLEOTIDE SEQUENCE</scope>
</reference>
<dbReference type="EMBL" id="PP179332">
    <property type="protein sequence ID" value="XAI71129.1"/>
    <property type="molecule type" value="Genomic_DNA"/>
</dbReference>
<keyword evidence="2" id="KW-0732">Signal</keyword>
<proteinExistence type="predicted"/>
<dbReference type="SUPFAM" id="SSF53850">
    <property type="entry name" value="Periplasmic binding protein-like II"/>
    <property type="match status" value="1"/>
</dbReference>
<evidence type="ECO:0000256" key="1">
    <source>
        <dbReference type="ARBA" id="ARBA00004196"/>
    </source>
</evidence>